<dbReference type="EMBL" id="QKYT01000159">
    <property type="protein sequence ID" value="RIA91186.1"/>
    <property type="molecule type" value="Genomic_DNA"/>
</dbReference>
<evidence type="ECO:0000313" key="1">
    <source>
        <dbReference type="EMBL" id="RIA91186.1"/>
    </source>
</evidence>
<protein>
    <submittedName>
        <fullName evidence="1">Uncharacterized protein</fullName>
    </submittedName>
</protein>
<dbReference type="AlphaFoldDB" id="A0A397T2R5"/>
<organism evidence="1 2">
    <name type="scientific">Glomus cerebriforme</name>
    <dbReference type="NCBI Taxonomy" id="658196"/>
    <lineage>
        <taxon>Eukaryota</taxon>
        <taxon>Fungi</taxon>
        <taxon>Fungi incertae sedis</taxon>
        <taxon>Mucoromycota</taxon>
        <taxon>Glomeromycotina</taxon>
        <taxon>Glomeromycetes</taxon>
        <taxon>Glomerales</taxon>
        <taxon>Glomeraceae</taxon>
        <taxon>Glomus</taxon>
    </lineage>
</organism>
<keyword evidence="2" id="KW-1185">Reference proteome</keyword>
<proteinExistence type="predicted"/>
<dbReference type="Proteomes" id="UP000265703">
    <property type="component" value="Unassembled WGS sequence"/>
</dbReference>
<comment type="caution">
    <text evidence="1">The sequence shown here is derived from an EMBL/GenBank/DDBJ whole genome shotgun (WGS) entry which is preliminary data.</text>
</comment>
<name>A0A397T2R5_9GLOM</name>
<gene>
    <name evidence="1" type="ORF">C1645_768080</name>
</gene>
<reference evidence="1 2" key="1">
    <citation type="submission" date="2018-06" db="EMBL/GenBank/DDBJ databases">
        <title>Comparative genomics reveals the genomic features of Rhizophagus irregularis, R. cerebriforme, R. diaphanum and Gigaspora rosea, and their symbiotic lifestyle signature.</title>
        <authorList>
            <person name="Morin E."/>
            <person name="San Clemente H."/>
            <person name="Chen E.C.H."/>
            <person name="De La Providencia I."/>
            <person name="Hainaut M."/>
            <person name="Kuo A."/>
            <person name="Kohler A."/>
            <person name="Murat C."/>
            <person name="Tang N."/>
            <person name="Roy S."/>
            <person name="Loubradou J."/>
            <person name="Henrissat B."/>
            <person name="Grigoriev I.V."/>
            <person name="Corradi N."/>
            <person name="Roux C."/>
            <person name="Martin F.M."/>
        </authorList>
    </citation>
    <scope>NUCLEOTIDE SEQUENCE [LARGE SCALE GENOMIC DNA]</scope>
    <source>
        <strain evidence="1 2">DAOM 227022</strain>
    </source>
</reference>
<accession>A0A397T2R5</accession>
<evidence type="ECO:0000313" key="2">
    <source>
        <dbReference type="Proteomes" id="UP000265703"/>
    </source>
</evidence>
<sequence length="69" mass="8213">MNTSARLLEGKRRRKGEVFFYFIIQERLLTFIFFFFVGTNSSAQLLKVNEVNGGRGRCFFFILLYKNVY</sequence>